<feature type="non-terminal residue" evidence="1">
    <location>
        <position position="1"/>
    </location>
</feature>
<sequence>DLKRHKTLCANPAPVINEARPIACDKLETRNVILFPANGLPPQIIAVECRIKMSETWDGLQEELLNLSHILGTDGSLCGAVGLTRKRSSTHHSRLYLERVNQTSQGLTENYCVRRITEGHNDFAWYGNVVGIRRREPPSKYIQYLDVTDQDIASFITYFQEFGTRRAPALPDVAMFHFLV</sequence>
<gene>
    <name evidence="1" type="ORF">TRAPUB_11803</name>
</gene>
<comment type="caution">
    <text evidence="1">The sequence shown here is derived from an EMBL/GenBank/DDBJ whole genome shotgun (WGS) entry which is preliminary data.</text>
</comment>
<evidence type="ECO:0000313" key="1">
    <source>
        <dbReference type="EMBL" id="OJT11661.1"/>
    </source>
</evidence>
<dbReference type="AlphaFoldDB" id="A0A1M2VVN4"/>
<protein>
    <submittedName>
        <fullName evidence="1">Uncharacterized protein</fullName>
    </submittedName>
</protein>
<accession>A0A1M2VVN4</accession>
<proteinExistence type="predicted"/>
<reference evidence="1 2" key="1">
    <citation type="submission" date="2016-10" db="EMBL/GenBank/DDBJ databases">
        <title>Genome sequence of the basidiomycete white-rot fungus Trametes pubescens.</title>
        <authorList>
            <person name="Makela M.R."/>
            <person name="Granchi Z."/>
            <person name="Peng M."/>
            <person name="De Vries R.P."/>
            <person name="Grigoriev I."/>
            <person name="Riley R."/>
            <person name="Hilden K."/>
        </authorList>
    </citation>
    <scope>NUCLEOTIDE SEQUENCE [LARGE SCALE GENOMIC DNA]</scope>
    <source>
        <strain evidence="1 2">FBCC735</strain>
    </source>
</reference>
<dbReference type="OrthoDB" id="437457at2759"/>
<dbReference type="STRING" id="154538.A0A1M2VVN4"/>
<keyword evidence="2" id="KW-1185">Reference proteome</keyword>
<evidence type="ECO:0000313" key="2">
    <source>
        <dbReference type="Proteomes" id="UP000184267"/>
    </source>
</evidence>
<dbReference type="Proteomes" id="UP000184267">
    <property type="component" value="Unassembled WGS sequence"/>
</dbReference>
<dbReference type="EMBL" id="MNAD01000595">
    <property type="protein sequence ID" value="OJT11661.1"/>
    <property type="molecule type" value="Genomic_DNA"/>
</dbReference>
<name>A0A1M2VVN4_TRAPU</name>
<organism evidence="1 2">
    <name type="scientific">Trametes pubescens</name>
    <name type="common">White-rot fungus</name>
    <dbReference type="NCBI Taxonomy" id="154538"/>
    <lineage>
        <taxon>Eukaryota</taxon>
        <taxon>Fungi</taxon>
        <taxon>Dikarya</taxon>
        <taxon>Basidiomycota</taxon>
        <taxon>Agaricomycotina</taxon>
        <taxon>Agaricomycetes</taxon>
        <taxon>Polyporales</taxon>
        <taxon>Polyporaceae</taxon>
        <taxon>Trametes</taxon>
    </lineage>
</organism>